<accession>A0A9N8KZC5</accession>
<name>A0A9N8KZC5_CHRIL</name>
<evidence type="ECO:0000313" key="2">
    <source>
        <dbReference type="EMBL" id="CAD0197626.1"/>
    </source>
</evidence>
<keyword evidence="1" id="KW-0472">Membrane</keyword>
<feature type="transmembrane region" description="Helical" evidence="1">
    <location>
        <begin position="125"/>
        <end position="150"/>
    </location>
</feature>
<feature type="transmembrane region" description="Helical" evidence="1">
    <location>
        <begin position="55"/>
        <end position="78"/>
    </location>
</feature>
<feature type="transmembrane region" description="Helical" evidence="1">
    <location>
        <begin position="20"/>
        <end position="43"/>
    </location>
</feature>
<keyword evidence="1" id="KW-1133">Transmembrane helix</keyword>
<dbReference type="AlphaFoldDB" id="A0A9N8KZC5"/>
<organism evidence="2 3">
    <name type="scientific">Chrysodeixis includens</name>
    <name type="common">Soybean looper</name>
    <name type="synonym">Pseudoplusia includens</name>
    <dbReference type="NCBI Taxonomy" id="689277"/>
    <lineage>
        <taxon>Eukaryota</taxon>
        <taxon>Metazoa</taxon>
        <taxon>Ecdysozoa</taxon>
        <taxon>Arthropoda</taxon>
        <taxon>Hexapoda</taxon>
        <taxon>Insecta</taxon>
        <taxon>Pterygota</taxon>
        <taxon>Neoptera</taxon>
        <taxon>Endopterygota</taxon>
        <taxon>Lepidoptera</taxon>
        <taxon>Glossata</taxon>
        <taxon>Ditrysia</taxon>
        <taxon>Noctuoidea</taxon>
        <taxon>Noctuidae</taxon>
        <taxon>Plusiinae</taxon>
        <taxon>Chrysodeixis</taxon>
    </lineage>
</organism>
<sequence>MIAQILVLRGDRNRDTTRTVIVAVFFIVVLSLILRSLVVAYHLRGLNEDVFTVRVTVFVILLVLIIMDFVLTTIFIVGGHKKNLKMLTIYYYYSIGVWILSILFSIFIVSMYFNAAGFVYEPIYAWVMSIMESSSHFISMVAQGYFLLLLRSEMLKLRNNCEFRFVNNAAQPECELKCNKEKDTPCDNNGTGCKGACHKVISDV</sequence>
<feature type="transmembrane region" description="Helical" evidence="1">
    <location>
        <begin position="90"/>
        <end position="113"/>
    </location>
</feature>
<evidence type="ECO:0000313" key="3">
    <source>
        <dbReference type="Proteomes" id="UP001154114"/>
    </source>
</evidence>
<keyword evidence="1" id="KW-0812">Transmembrane</keyword>
<dbReference type="EMBL" id="LR824010">
    <property type="protein sequence ID" value="CAD0197626.1"/>
    <property type="molecule type" value="Genomic_DNA"/>
</dbReference>
<protein>
    <submittedName>
        <fullName evidence="2">Uncharacterized protein</fullName>
    </submittedName>
</protein>
<proteinExistence type="predicted"/>
<reference evidence="2" key="1">
    <citation type="submission" date="2021-12" db="EMBL/GenBank/DDBJ databases">
        <authorList>
            <person name="King R."/>
        </authorList>
    </citation>
    <scope>NUCLEOTIDE SEQUENCE</scope>
</reference>
<gene>
    <name evidence="2" type="ORF">CINC_LOCUS11906</name>
</gene>
<keyword evidence="3" id="KW-1185">Reference proteome</keyword>
<dbReference type="OrthoDB" id="7461624at2759"/>
<dbReference type="Proteomes" id="UP001154114">
    <property type="component" value="Chromosome 7"/>
</dbReference>
<evidence type="ECO:0000256" key="1">
    <source>
        <dbReference type="SAM" id="Phobius"/>
    </source>
</evidence>